<reference evidence="8" key="1">
    <citation type="submission" date="2014-07" db="EMBL/GenBank/DDBJ databases">
        <title>Genome sequencing of plant-pathogenic Streptomyces species.</title>
        <authorList>
            <person name="Harrison J."/>
            <person name="Sapp M."/>
            <person name="Thwaites R."/>
            <person name="Studholme D.J."/>
        </authorList>
    </citation>
    <scope>NUCLEOTIDE SEQUENCE [LARGE SCALE GENOMIC DNA]</scope>
    <source>
        <strain evidence="8">NCPPB 4445</strain>
    </source>
</reference>
<protein>
    <submittedName>
        <fullName evidence="7">Salicylate hydroxylase</fullName>
        <ecNumber evidence="7">1.14.13.1</ecNumber>
    </submittedName>
</protein>
<organism evidence="7 8">
    <name type="scientific">Streptomyces acidiscabies</name>
    <dbReference type="NCBI Taxonomy" id="42234"/>
    <lineage>
        <taxon>Bacteria</taxon>
        <taxon>Bacillati</taxon>
        <taxon>Actinomycetota</taxon>
        <taxon>Actinomycetes</taxon>
        <taxon>Kitasatosporales</taxon>
        <taxon>Streptomycetaceae</taxon>
        <taxon>Streptomyces</taxon>
    </lineage>
</organism>
<name>A0A0L0JY08_9ACTN</name>
<dbReference type="EC" id="1.14.13.1" evidence="7"/>
<feature type="domain" description="FAD-binding" evidence="6">
    <location>
        <begin position="278"/>
        <end position="345"/>
    </location>
</feature>
<dbReference type="RefSeq" id="WP_050373126.1">
    <property type="nucleotide sequence ID" value="NZ_KQ257829.1"/>
</dbReference>
<comment type="cofactor">
    <cofactor evidence="1">
        <name>FAD</name>
        <dbReference type="ChEBI" id="CHEBI:57692"/>
    </cofactor>
</comment>
<comment type="caution">
    <text evidence="7">The sequence shown here is derived from an EMBL/GenBank/DDBJ whole genome shotgun (WGS) entry which is preliminary data.</text>
</comment>
<proteinExistence type="predicted"/>
<evidence type="ECO:0000259" key="6">
    <source>
        <dbReference type="Pfam" id="PF01494"/>
    </source>
</evidence>
<evidence type="ECO:0000256" key="4">
    <source>
        <dbReference type="ARBA" id="ARBA00023002"/>
    </source>
</evidence>
<dbReference type="Pfam" id="PF01494">
    <property type="entry name" value="FAD_binding_3"/>
    <property type="match status" value="2"/>
</dbReference>
<accession>A0A0L0JY08</accession>
<dbReference type="PANTHER" id="PTHR13789:SF318">
    <property type="entry name" value="GERANYLGERANYL DIPHOSPHATE REDUCTASE"/>
    <property type="match status" value="1"/>
</dbReference>
<dbReference type="EMBL" id="JPPY01000164">
    <property type="protein sequence ID" value="KND30662.1"/>
    <property type="molecule type" value="Genomic_DNA"/>
</dbReference>
<feature type="domain" description="FAD-binding" evidence="6">
    <location>
        <begin position="3"/>
        <end position="169"/>
    </location>
</feature>
<gene>
    <name evidence="7" type="ORF">IQ63_28255</name>
</gene>
<keyword evidence="2" id="KW-0285">Flavoprotein</keyword>
<dbReference type="GO" id="GO:0071949">
    <property type="term" value="F:FAD binding"/>
    <property type="evidence" value="ECO:0007669"/>
    <property type="project" value="InterPro"/>
</dbReference>
<dbReference type="PANTHER" id="PTHR13789">
    <property type="entry name" value="MONOOXYGENASE"/>
    <property type="match status" value="1"/>
</dbReference>
<keyword evidence="4 7" id="KW-0560">Oxidoreductase</keyword>
<dbReference type="PATRIC" id="fig|42234.21.peg.5828"/>
<evidence type="ECO:0000256" key="2">
    <source>
        <dbReference type="ARBA" id="ARBA00022630"/>
    </source>
</evidence>
<evidence type="ECO:0000313" key="8">
    <source>
        <dbReference type="Proteomes" id="UP000037151"/>
    </source>
</evidence>
<evidence type="ECO:0000256" key="1">
    <source>
        <dbReference type="ARBA" id="ARBA00001974"/>
    </source>
</evidence>
<dbReference type="PRINTS" id="PR00420">
    <property type="entry name" value="RNGMNOXGNASE"/>
</dbReference>
<sequence length="396" mass="42485">MVHLVVVGGGIGGLASALAFARHGHRVTVLERREEFTELGAGIQLAPNAYHALDRIGVGAEVRARSVFVDELRLYDGTTDELINSMPLTGGYRRRFGNPYAVVHRTDLYRPLLEACRERPGVQLVTGAPVTGYGQDADGAWAVLGDDSRVAGDAVIGADGIRSAVRGQLLGDGEPRVSGHTIYRSVIPMAGVPEELRANAVCLWAGPQWHFVHYPISEGRELNLAATRDDGAVTAVAGEAVERGVVLGEFSELGEIAGRLLRLGDGWRRWVLCDRDPVDTWVDGRVALLGDAAHPMLQYAAQGACQTLEDAVLLGELLGPQIAAAALPARLGAYAALRRGRAARAQLIAREMGRQVYHPAGVVAKARNSELSALSADELHGKVEWLHGDREFQRTA</sequence>
<dbReference type="SUPFAM" id="SSF54373">
    <property type="entry name" value="FAD-linked reductases, C-terminal domain"/>
    <property type="match status" value="1"/>
</dbReference>
<dbReference type="GO" id="GO:0018658">
    <property type="term" value="F:salicylate 1-monooxygenase activity"/>
    <property type="evidence" value="ECO:0007669"/>
    <property type="project" value="UniProtKB-EC"/>
</dbReference>
<dbReference type="OrthoDB" id="9782160at2"/>
<dbReference type="InterPro" id="IPR050493">
    <property type="entry name" value="FAD-dep_Monooxygenase_BioMet"/>
</dbReference>
<keyword evidence="5" id="KW-0503">Monooxygenase</keyword>
<keyword evidence="3" id="KW-0274">FAD</keyword>
<dbReference type="InterPro" id="IPR002938">
    <property type="entry name" value="FAD-bd"/>
</dbReference>
<evidence type="ECO:0000256" key="3">
    <source>
        <dbReference type="ARBA" id="ARBA00022827"/>
    </source>
</evidence>
<evidence type="ECO:0000256" key="5">
    <source>
        <dbReference type="ARBA" id="ARBA00023033"/>
    </source>
</evidence>
<evidence type="ECO:0000313" key="7">
    <source>
        <dbReference type="EMBL" id="KND30662.1"/>
    </source>
</evidence>
<dbReference type="SUPFAM" id="SSF51905">
    <property type="entry name" value="FAD/NAD(P)-binding domain"/>
    <property type="match status" value="1"/>
</dbReference>
<dbReference type="InterPro" id="IPR036188">
    <property type="entry name" value="FAD/NAD-bd_sf"/>
</dbReference>
<dbReference type="Proteomes" id="UP000037151">
    <property type="component" value="Unassembled WGS sequence"/>
</dbReference>
<dbReference type="Gene3D" id="3.50.50.60">
    <property type="entry name" value="FAD/NAD(P)-binding domain"/>
    <property type="match status" value="1"/>
</dbReference>
<dbReference type="AlphaFoldDB" id="A0A0L0JY08"/>